<dbReference type="AlphaFoldDB" id="A0A9D6LUA3"/>
<comment type="caution">
    <text evidence="2">The sequence shown here is derived from an EMBL/GenBank/DDBJ whole genome shotgun (WGS) entry which is preliminary data.</text>
</comment>
<proteinExistence type="predicted"/>
<dbReference type="Proteomes" id="UP000808388">
    <property type="component" value="Unassembled WGS sequence"/>
</dbReference>
<dbReference type="EMBL" id="JACQCQ010000013">
    <property type="protein sequence ID" value="MBI3627814.1"/>
    <property type="molecule type" value="Genomic_DNA"/>
</dbReference>
<name>A0A9D6LUA3_9BACT</name>
<gene>
    <name evidence="2" type="ORF">HY220_03695</name>
</gene>
<evidence type="ECO:0000313" key="2">
    <source>
        <dbReference type="EMBL" id="MBI3627814.1"/>
    </source>
</evidence>
<organism evidence="2 3">
    <name type="scientific">Candidatus Sungiibacteriota bacterium</name>
    <dbReference type="NCBI Taxonomy" id="2750080"/>
    <lineage>
        <taxon>Bacteria</taxon>
        <taxon>Candidatus Sungiibacteriota</taxon>
    </lineage>
</organism>
<evidence type="ECO:0000256" key="1">
    <source>
        <dbReference type="SAM" id="MobiDB-lite"/>
    </source>
</evidence>
<protein>
    <submittedName>
        <fullName evidence="2">Uncharacterized protein</fullName>
    </submittedName>
</protein>
<sequence length="92" mass="10004">MSVFPPPVATFVRAYCPGCEPDADPFSEILDTRWCEAHQPPREGADDGAVDSEAFLSGSSEAGGDSNRAWCAVLHGDYLNRYRKSKKPREGG</sequence>
<reference evidence="2" key="1">
    <citation type="submission" date="2020-07" db="EMBL/GenBank/DDBJ databases">
        <title>Huge and variable diversity of episymbiotic CPR bacteria and DPANN archaea in groundwater ecosystems.</title>
        <authorList>
            <person name="He C.Y."/>
            <person name="Keren R."/>
            <person name="Whittaker M."/>
            <person name="Farag I.F."/>
            <person name="Doudna J."/>
            <person name="Cate J.H.D."/>
            <person name="Banfield J.F."/>
        </authorList>
    </citation>
    <scope>NUCLEOTIDE SEQUENCE</scope>
    <source>
        <strain evidence="2">NC_groundwater_972_Pr1_S-0.2um_49_27</strain>
    </source>
</reference>
<evidence type="ECO:0000313" key="3">
    <source>
        <dbReference type="Proteomes" id="UP000808388"/>
    </source>
</evidence>
<feature type="region of interest" description="Disordered" evidence="1">
    <location>
        <begin position="37"/>
        <end position="67"/>
    </location>
</feature>
<accession>A0A9D6LUA3</accession>